<dbReference type="GO" id="GO:0016491">
    <property type="term" value="F:oxidoreductase activity"/>
    <property type="evidence" value="ECO:0007669"/>
    <property type="project" value="UniProtKB-KW"/>
</dbReference>
<reference evidence="2 3" key="1">
    <citation type="journal article" date="2016" name="Sci. Rep.">
        <title>Draft genome sequencing and secretome analysis of fungal phytopathogen Ascochyta rabiei provides insight into the necrotrophic effector repertoire.</title>
        <authorList>
            <person name="Verma S."/>
            <person name="Gazara R.K."/>
            <person name="Nizam S."/>
            <person name="Parween S."/>
            <person name="Chattopadhyay D."/>
            <person name="Verma P.K."/>
        </authorList>
    </citation>
    <scope>NUCLEOTIDE SEQUENCE [LARGE SCALE GENOMIC DNA]</scope>
    <source>
        <strain evidence="2 3">ArDII</strain>
    </source>
</reference>
<keyword evidence="3" id="KW-1185">Reference proteome</keyword>
<sequence length="358" mass="39786">MPNLQTIRAAIQELPEDAPLVVALFGGTTGIGSYIARTWATTFTKHGPKLRFCRESSPGSDWRFIQAAELSLMSEVDKVSQDIIQQEEHMPLPGGAAKLDALYPNQAQSHFKITSEGVDTQISLLYYSRMRLIQTLSPLLLACTMPAHAISVFAGNMEDSIKRGELPISTPLMGKYSLNSVRKHTTFMKTFFFEELAEKHARKISLIHIYPGLVDGPTFYSDANPLWVRIAWRVLKPLASWYMTSPEVCGQVMVFLATNRYPAKGTMTERIGASPKYVLAFSSQIELGGGSYAGGQRGDEIKSASWAKVRKQDTGKKICDHTMKVLVPESYISYFRVDHTMADSMPGFAVALRLFDEG</sequence>
<dbReference type="InterPro" id="IPR052228">
    <property type="entry name" value="Sec_Metab_Biosynth_Oxidored"/>
</dbReference>
<protein>
    <recommendedName>
        <fullName evidence="4">Oxidoreductase</fullName>
    </recommendedName>
</protein>
<dbReference type="PANTHER" id="PTHR47534">
    <property type="entry name" value="YALI0E05731P"/>
    <property type="match status" value="1"/>
</dbReference>
<evidence type="ECO:0000313" key="2">
    <source>
        <dbReference type="EMBL" id="KZM24365.1"/>
    </source>
</evidence>
<proteinExistence type="predicted"/>
<dbReference type="SUPFAM" id="SSF51735">
    <property type="entry name" value="NAD(P)-binding Rossmann-fold domains"/>
    <property type="match status" value="1"/>
</dbReference>
<accession>A0A163FHE1</accession>
<dbReference type="PANTHER" id="PTHR47534:SF3">
    <property type="entry name" value="ALCOHOL DEHYDROGENASE-LIKE C-TERMINAL DOMAIN-CONTAINING PROTEIN"/>
    <property type="match status" value="1"/>
</dbReference>
<dbReference type="Gene3D" id="3.40.50.720">
    <property type="entry name" value="NAD(P)-binding Rossmann-like Domain"/>
    <property type="match status" value="1"/>
</dbReference>
<comment type="caution">
    <text evidence="2">The sequence shown here is derived from an EMBL/GenBank/DDBJ whole genome shotgun (WGS) entry which is preliminary data.</text>
</comment>
<evidence type="ECO:0008006" key="4">
    <source>
        <dbReference type="Google" id="ProtNLM"/>
    </source>
</evidence>
<organism evidence="2 3">
    <name type="scientific">Didymella rabiei</name>
    <name type="common">Chickpea ascochyta blight fungus</name>
    <name type="synonym">Mycosphaerella rabiei</name>
    <dbReference type="NCBI Taxonomy" id="5454"/>
    <lineage>
        <taxon>Eukaryota</taxon>
        <taxon>Fungi</taxon>
        <taxon>Dikarya</taxon>
        <taxon>Ascomycota</taxon>
        <taxon>Pezizomycotina</taxon>
        <taxon>Dothideomycetes</taxon>
        <taxon>Pleosporomycetidae</taxon>
        <taxon>Pleosporales</taxon>
        <taxon>Pleosporineae</taxon>
        <taxon>Didymellaceae</taxon>
        <taxon>Ascochyta</taxon>
    </lineage>
</organism>
<dbReference type="EMBL" id="JYNV01000162">
    <property type="protein sequence ID" value="KZM24365.1"/>
    <property type="molecule type" value="Genomic_DNA"/>
</dbReference>
<dbReference type="InterPro" id="IPR036291">
    <property type="entry name" value="NAD(P)-bd_dom_sf"/>
</dbReference>
<dbReference type="STRING" id="5454.A0A163FHE1"/>
<dbReference type="AlphaFoldDB" id="A0A163FHE1"/>
<evidence type="ECO:0000256" key="1">
    <source>
        <dbReference type="ARBA" id="ARBA00023002"/>
    </source>
</evidence>
<keyword evidence="1" id="KW-0560">Oxidoreductase</keyword>
<name>A0A163FHE1_DIDRA</name>
<evidence type="ECO:0000313" key="3">
    <source>
        <dbReference type="Proteomes" id="UP000076837"/>
    </source>
</evidence>
<dbReference type="Proteomes" id="UP000076837">
    <property type="component" value="Unassembled WGS sequence"/>
</dbReference>
<gene>
    <name evidence="2" type="ORF">ST47_g4497</name>
</gene>